<dbReference type="RefSeq" id="WP_378616034.1">
    <property type="nucleotide sequence ID" value="NZ_JBHSAX010000023.1"/>
</dbReference>
<proteinExistence type="predicted"/>
<accession>A0ABV8E2Q8</accession>
<dbReference type="EMBL" id="JBHSAX010000023">
    <property type="protein sequence ID" value="MFC3965827.1"/>
    <property type="molecule type" value="Genomic_DNA"/>
</dbReference>
<keyword evidence="3" id="KW-1185">Reference proteome</keyword>
<evidence type="ECO:0000313" key="2">
    <source>
        <dbReference type="EMBL" id="MFC3965827.1"/>
    </source>
</evidence>
<feature type="compositionally biased region" description="Basic and acidic residues" evidence="1">
    <location>
        <begin position="125"/>
        <end position="168"/>
    </location>
</feature>
<gene>
    <name evidence="2" type="ORF">ACFO0B_27880</name>
</gene>
<dbReference type="Proteomes" id="UP001595696">
    <property type="component" value="Unassembled WGS sequence"/>
</dbReference>
<feature type="region of interest" description="Disordered" evidence="1">
    <location>
        <begin position="47"/>
        <end position="168"/>
    </location>
</feature>
<organism evidence="2 3">
    <name type="scientific">Nocardia jiangsuensis</name>
    <dbReference type="NCBI Taxonomy" id="1691563"/>
    <lineage>
        <taxon>Bacteria</taxon>
        <taxon>Bacillati</taxon>
        <taxon>Actinomycetota</taxon>
        <taxon>Actinomycetes</taxon>
        <taxon>Mycobacteriales</taxon>
        <taxon>Nocardiaceae</taxon>
        <taxon>Nocardia</taxon>
    </lineage>
</organism>
<comment type="caution">
    <text evidence="2">The sequence shown here is derived from an EMBL/GenBank/DDBJ whole genome shotgun (WGS) entry which is preliminary data.</text>
</comment>
<protein>
    <submittedName>
        <fullName evidence="2">PspA/IM30 family protein</fullName>
    </submittedName>
</protein>
<sequence>MTDSAGIAALLAALPDDELLAVLRSATAQRPSFARVYAALTEQATSGGPLDTVVIPDTPQPGAGAVPQQPPRSQQVGGGFAVPPVPVPPQGMSGTPPTGGYTASGVPTFDSVRDKVEQRFGTAQGREELERETSVQRSVEEQWQAREDAARDRLDKIRKSMRDEPSGP</sequence>
<name>A0ABV8E2Q8_9NOCA</name>
<reference evidence="3" key="1">
    <citation type="journal article" date="2019" name="Int. J. Syst. Evol. Microbiol.">
        <title>The Global Catalogue of Microorganisms (GCM) 10K type strain sequencing project: providing services to taxonomists for standard genome sequencing and annotation.</title>
        <authorList>
            <consortium name="The Broad Institute Genomics Platform"/>
            <consortium name="The Broad Institute Genome Sequencing Center for Infectious Disease"/>
            <person name="Wu L."/>
            <person name="Ma J."/>
        </authorList>
    </citation>
    <scope>NUCLEOTIDE SEQUENCE [LARGE SCALE GENOMIC DNA]</scope>
    <source>
        <strain evidence="3">CGMCC 4.7330</strain>
    </source>
</reference>
<evidence type="ECO:0000256" key="1">
    <source>
        <dbReference type="SAM" id="MobiDB-lite"/>
    </source>
</evidence>
<evidence type="ECO:0000313" key="3">
    <source>
        <dbReference type="Proteomes" id="UP001595696"/>
    </source>
</evidence>